<dbReference type="eggNOG" id="COG1541">
    <property type="taxonomic scope" value="Bacteria"/>
</dbReference>
<evidence type="ECO:0000256" key="8">
    <source>
        <dbReference type="ARBA" id="ARBA00066629"/>
    </source>
</evidence>
<comment type="subunit">
    <text evidence="1">Monomer.</text>
</comment>
<dbReference type="STRING" id="580340.Tlie_0381"/>
<evidence type="ECO:0000256" key="5">
    <source>
        <dbReference type="ARBA" id="ARBA00022741"/>
    </source>
</evidence>
<evidence type="ECO:0000256" key="2">
    <source>
        <dbReference type="ARBA" id="ARBA00022450"/>
    </source>
</evidence>
<evidence type="ECO:0000256" key="4">
    <source>
        <dbReference type="ARBA" id="ARBA00022598"/>
    </source>
</evidence>
<evidence type="ECO:0000256" key="7">
    <source>
        <dbReference type="ARBA" id="ARBA00061566"/>
    </source>
</evidence>
<evidence type="ECO:0000313" key="14">
    <source>
        <dbReference type="Proteomes" id="UP000005868"/>
    </source>
</evidence>
<dbReference type="PIRSF" id="PIRSF006444">
    <property type="entry name" value="PaaK"/>
    <property type="match status" value="1"/>
</dbReference>
<dbReference type="Proteomes" id="UP000005868">
    <property type="component" value="Chromosome"/>
</dbReference>
<evidence type="ECO:0000259" key="12">
    <source>
        <dbReference type="Pfam" id="PF14535"/>
    </source>
</evidence>
<dbReference type="InterPro" id="IPR045851">
    <property type="entry name" value="AMP-bd_C_sf"/>
</dbReference>
<dbReference type="InterPro" id="IPR000873">
    <property type="entry name" value="AMP-dep_synth/lig_dom"/>
</dbReference>
<dbReference type="GO" id="GO:0010124">
    <property type="term" value="P:phenylacetate catabolic process"/>
    <property type="evidence" value="ECO:0007669"/>
    <property type="project" value="InterPro"/>
</dbReference>
<comment type="similarity">
    <text evidence="7">Belongs to the phenylacetyl-CoA ligase family.</text>
</comment>
<dbReference type="Gene3D" id="3.40.50.12780">
    <property type="entry name" value="N-terminal domain of ligase-like"/>
    <property type="match status" value="1"/>
</dbReference>
<evidence type="ECO:0000313" key="13">
    <source>
        <dbReference type="EMBL" id="AER66116.1"/>
    </source>
</evidence>
<dbReference type="SUPFAM" id="SSF56801">
    <property type="entry name" value="Acetyl-CoA synthetase-like"/>
    <property type="match status" value="1"/>
</dbReference>
<dbReference type="Pfam" id="PF14535">
    <property type="entry name" value="AMP-binding_C_2"/>
    <property type="match status" value="1"/>
</dbReference>
<dbReference type="InterPro" id="IPR028154">
    <property type="entry name" value="AMP-dep_Lig_C"/>
</dbReference>
<reference evidence="14" key="1">
    <citation type="submission" date="2011-10" db="EMBL/GenBank/DDBJ databases">
        <title>The complete genome of chromosome of Thermovirga lienii DSM 17291.</title>
        <authorList>
            <consortium name="US DOE Joint Genome Institute (JGI-PGF)"/>
            <person name="Lucas S."/>
            <person name="Copeland A."/>
            <person name="Lapidus A."/>
            <person name="Glavina del Rio T."/>
            <person name="Dalin E."/>
            <person name="Tice H."/>
            <person name="Bruce D."/>
            <person name="Goodwin L."/>
            <person name="Pitluck S."/>
            <person name="Peters L."/>
            <person name="Mikhailova N."/>
            <person name="Saunders E."/>
            <person name="Kyrpides N."/>
            <person name="Mavromatis K."/>
            <person name="Ivanova N."/>
            <person name="Last F.I."/>
            <person name="Brettin T."/>
            <person name="Detter J.C."/>
            <person name="Han C."/>
            <person name="Larimer F."/>
            <person name="Land M."/>
            <person name="Hauser L."/>
            <person name="Markowitz V."/>
            <person name="Cheng J.-F."/>
            <person name="Hugenholtz P."/>
            <person name="Woyke T."/>
            <person name="Wu D."/>
            <person name="Spring S."/>
            <person name="Schroeder M."/>
            <person name="Brambilla E.-M."/>
            <person name="Klenk H.-P."/>
            <person name="Eisen J.A."/>
        </authorList>
    </citation>
    <scope>NUCLEOTIDE SEQUENCE [LARGE SCALE GENOMIC DNA]</scope>
    <source>
        <strain evidence="14">ATCC BAA-1197 / DSM 17291 / Cas60314</strain>
    </source>
</reference>
<comment type="pathway">
    <text evidence="6">Aromatic compound metabolism; phenylacetate degradation.</text>
</comment>
<dbReference type="InterPro" id="IPR051414">
    <property type="entry name" value="Adenylate-forming_Reductase"/>
</dbReference>
<evidence type="ECO:0000256" key="1">
    <source>
        <dbReference type="ARBA" id="ARBA00011245"/>
    </source>
</evidence>
<organism evidence="13 14">
    <name type="scientific">Thermovirga lienii (strain ATCC BAA-1197 / DSM 17291 / Cas60314)</name>
    <dbReference type="NCBI Taxonomy" id="580340"/>
    <lineage>
        <taxon>Bacteria</taxon>
        <taxon>Thermotogati</taxon>
        <taxon>Synergistota</taxon>
        <taxon>Synergistia</taxon>
        <taxon>Synergistales</taxon>
        <taxon>Thermovirgaceae</taxon>
        <taxon>Thermovirga</taxon>
    </lineage>
</organism>
<reference evidence="13 14" key="2">
    <citation type="journal article" date="2012" name="Stand. Genomic Sci.">
        <title>Genome sequence of the moderately thermophilic, amino-acid-degrading and sulfur-reducing bacterium Thermovirga lienii type strain (Cas60314(T)).</title>
        <authorList>
            <person name="Goker M."/>
            <person name="Saunders E."/>
            <person name="Lapidus A."/>
            <person name="Nolan M."/>
            <person name="Lucas S."/>
            <person name="Hammon N."/>
            <person name="Deshpande S."/>
            <person name="Cheng J.F."/>
            <person name="Han C."/>
            <person name="Tapia R."/>
            <person name="Goodwin L.A."/>
            <person name="Pitluck S."/>
            <person name="Liolios K."/>
            <person name="Mavromatis K."/>
            <person name="Pagani I."/>
            <person name="Ivanova N."/>
            <person name="Mikhailova N."/>
            <person name="Pati A."/>
            <person name="Chen A."/>
            <person name="Palaniappan K."/>
            <person name="Land M."/>
            <person name="Chang Y.J."/>
            <person name="Jeffries C.D."/>
            <person name="Brambilla E.M."/>
            <person name="Rohde M."/>
            <person name="Spring S."/>
            <person name="Detter J.C."/>
            <person name="Woyke T."/>
            <person name="Bristow J."/>
            <person name="Eisen J.A."/>
            <person name="Markowitz V."/>
            <person name="Hugenholtz P."/>
            <person name="Kyrpides N.C."/>
            <person name="Klenk H.P."/>
        </authorList>
    </citation>
    <scope>NUCLEOTIDE SEQUENCE [LARGE SCALE GENOMIC DNA]</scope>
    <source>
        <strain evidence="14">ATCC BAA-1197 / DSM 17291 / Cas60314</strain>
    </source>
</reference>
<dbReference type="OrthoDB" id="580775at2"/>
<evidence type="ECO:0000259" key="11">
    <source>
        <dbReference type="Pfam" id="PF00501"/>
    </source>
</evidence>
<dbReference type="InterPro" id="IPR011880">
    <property type="entry name" value="PA_CoA_ligase"/>
</dbReference>
<evidence type="ECO:0000256" key="6">
    <source>
        <dbReference type="ARBA" id="ARBA00060591"/>
    </source>
</evidence>
<accession>G7V782</accession>
<keyword evidence="4 13" id="KW-0436">Ligase</keyword>
<dbReference type="CDD" id="cd05913">
    <property type="entry name" value="PaaK"/>
    <property type="match status" value="1"/>
</dbReference>
<dbReference type="FunFam" id="3.40.50.12780:FF:000016">
    <property type="entry name" value="Phenylacetate-coenzyme A ligase"/>
    <property type="match status" value="1"/>
</dbReference>
<dbReference type="Pfam" id="PF00501">
    <property type="entry name" value="AMP-binding"/>
    <property type="match status" value="1"/>
</dbReference>
<dbReference type="HOGENOM" id="CLU_035301_1_1_0"/>
<keyword evidence="3" id="KW-0597">Phosphoprotein</keyword>
<dbReference type="GO" id="GO:0000166">
    <property type="term" value="F:nucleotide binding"/>
    <property type="evidence" value="ECO:0007669"/>
    <property type="project" value="UniProtKB-KW"/>
</dbReference>
<dbReference type="KEGG" id="tli:Tlie_0381"/>
<dbReference type="Gene3D" id="3.30.300.30">
    <property type="match status" value="1"/>
</dbReference>
<protein>
    <recommendedName>
        <fullName evidence="9">Phenylacetate-coenzyme A ligase</fullName>
        <ecNumber evidence="8">6.2.1.30</ecNumber>
    </recommendedName>
    <alternativeName>
        <fullName evidence="10">Phenylacetyl-CoA ligase</fullName>
    </alternativeName>
</protein>
<sequence length="411" mass="45549">MKEGRKTKELKELIRRVWERVPHYRAKMEDVGVTPEDISSLDDLRKLPFTTKEDLRDTYPMGLIACDRKKIVRFHASSGTTGKPTVVAYTRKDIKTWTSAMASCLSRAGVRSEDVVQVAYGYGLFTGGLGLHYGAEELGCAVIPASGGFSERQLMLMEDLGTTVLACTPSYALKLSEMLSQKKRNLKLRLGIFGAEPWSETMRHTLEEGLGITALDVYGLSEIMGPGVAMECPAKEGLHLAQDFFIAEIIDPDTGRPVEEGKEGELVITTLTKEALPIIRYRTRDITRILPGKCSCGDSGARIARIRGRSDQMLIIRGVNVFPTQVETALGRTPGLSCHYYLEVVGKEGHKDLHVYSEMLEHLSPEAEERLKAKALSNLHNILGIRVELHLLPPGTIERSEGKSQRIRSAI</sequence>
<name>G7V782_THELD</name>
<evidence type="ECO:0000256" key="3">
    <source>
        <dbReference type="ARBA" id="ARBA00022553"/>
    </source>
</evidence>
<keyword evidence="2" id="KW-0596">Phosphopantetheine</keyword>
<evidence type="ECO:0000256" key="10">
    <source>
        <dbReference type="ARBA" id="ARBA00075111"/>
    </source>
</evidence>
<feature type="domain" description="AMP-dependent synthetase/ligase" evidence="11">
    <location>
        <begin position="75"/>
        <end position="269"/>
    </location>
</feature>
<dbReference type="GO" id="GO:0047475">
    <property type="term" value="F:phenylacetate-CoA ligase activity"/>
    <property type="evidence" value="ECO:0007669"/>
    <property type="project" value="UniProtKB-EC"/>
</dbReference>
<dbReference type="EC" id="6.2.1.30" evidence="8"/>
<dbReference type="PANTHER" id="PTHR43439">
    <property type="entry name" value="PHENYLACETATE-COENZYME A LIGASE"/>
    <property type="match status" value="1"/>
</dbReference>
<dbReference type="InterPro" id="IPR042099">
    <property type="entry name" value="ANL_N_sf"/>
</dbReference>
<keyword evidence="14" id="KW-1185">Reference proteome</keyword>
<proteinExistence type="inferred from homology"/>
<gene>
    <name evidence="13" type="ordered locus">Tlie_0381</name>
</gene>
<feature type="domain" description="AMP-dependent ligase C-terminal" evidence="12">
    <location>
        <begin position="318"/>
        <end position="407"/>
    </location>
</feature>
<dbReference type="AlphaFoldDB" id="G7V782"/>
<keyword evidence="5" id="KW-0547">Nucleotide-binding</keyword>
<dbReference type="EMBL" id="CP003096">
    <property type="protein sequence ID" value="AER66116.1"/>
    <property type="molecule type" value="Genomic_DNA"/>
</dbReference>
<dbReference type="PANTHER" id="PTHR43439:SF2">
    <property type="entry name" value="ENZYME, PUTATIVE (JCVI)-RELATED"/>
    <property type="match status" value="1"/>
</dbReference>
<evidence type="ECO:0000256" key="9">
    <source>
        <dbReference type="ARBA" id="ARBA00068695"/>
    </source>
</evidence>